<dbReference type="Pfam" id="PF25056">
    <property type="entry name" value="DUF7793"/>
    <property type="match status" value="1"/>
</dbReference>
<accession>A0A0K1Q426</accession>
<evidence type="ECO:0000313" key="3">
    <source>
        <dbReference type="Proteomes" id="UP000064967"/>
    </source>
</evidence>
<dbReference type="STRING" id="1391654.AKJ09_07249"/>
<dbReference type="OrthoDB" id="5531147at2"/>
<feature type="domain" description="DUF7793" evidence="1">
    <location>
        <begin position="21"/>
        <end position="134"/>
    </location>
</feature>
<organism evidence="2 3">
    <name type="scientific">Labilithrix luteola</name>
    <dbReference type="NCBI Taxonomy" id="1391654"/>
    <lineage>
        <taxon>Bacteria</taxon>
        <taxon>Pseudomonadati</taxon>
        <taxon>Myxococcota</taxon>
        <taxon>Polyangia</taxon>
        <taxon>Polyangiales</taxon>
        <taxon>Labilitrichaceae</taxon>
        <taxon>Labilithrix</taxon>
    </lineage>
</organism>
<evidence type="ECO:0000259" key="1">
    <source>
        <dbReference type="Pfam" id="PF25056"/>
    </source>
</evidence>
<dbReference type="InterPro" id="IPR056695">
    <property type="entry name" value="DUF7793"/>
</dbReference>
<protein>
    <recommendedName>
        <fullName evidence="1">DUF7793 domain-containing protein</fullName>
    </recommendedName>
</protein>
<dbReference type="RefSeq" id="WP_146651853.1">
    <property type="nucleotide sequence ID" value="NZ_CP012333.1"/>
</dbReference>
<evidence type="ECO:0000313" key="2">
    <source>
        <dbReference type="EMBL" id="AKV00586.1"/>
    </source>
</evidence>
<dbReference type="KEGG" id="llu:AKJ09_07249"/>
<dbReference type="Proteomes" id="UP000064967">
    <property type="component" value="Chromosome"/>
</dbReference>
<keyword evidence="3" id="KW-1185">Reference proteome</keyword>
<name>A0A0K1Q426_9BACT</name>
<dbReference type="AlphaFoldDB" id="A0A0K1Q426"/>
<reference evidence="2 3" key="1">
    <citation type="submission" date="2015-08" db="EMBL/GenBank/DDBJ databases">
        <authorList>
            <person name="Babu N.S."/>
            <person name="Beckwith C.J."/>
            <person name="Beseler K.G."/>
            <person name="Brison A."/>
            <person name="Carone J.V."/>
            <person name="Caskin T.P."/>
            <person name="Diamond M."/>
            <person name="Durham M.E."/>
            <person name="Foxe J.M."/>
            <person name="Go M."/>
            <person name="Henderson B.A."/>
            <person name="Jones I.B."/>
            <person name="McGettigan J.A."/>
            <person name="Micheletti S.J."/>
            <person name="Nasrallah M.E."/>
            <person name="Ortiz D."/>
            <person name="Piller C.R."/>
            <person name="Privatt S.R."/>
            <person name="Schneider S.L."/>
            <person name="Sharp S."/>
            <person name="Smith T.C."/>
            <person name="Stanton J.D."/>
            <person name="Ullery H.E."/>
            <person name="Wilson R.J."/>
            <person name="Serrano M.G."/>
            <person name="Buck G."/>
            <person name="Lee V."/>
            <person name="Wang Y."/>
            <person name="Carvalho R."/>
            <person name="Voegtly L."/>
            <person name="Shi R."/>
            <person name="Duckworth R."/>
            <person name="Johnson A."/>
            <person name="Loviza R."/>
            <person name="Walstead R."/>
            <person name="Shah Z."/>
            <person name="Kiflezghi M."/>
            <person name="Wade K."/>
            <person name="Ball S.L."/>
            <person name="Bradley K.W."/>
            <person name="Asai D.J."/>
            <person name="Bowman C.A."/>
            <person name="Russell D.A."/>
            <person name="Pope W.H."/>
            <person name="Jacobs-Sera D."/>
            <person name="Hendrix R.W."/>
            <person name="Hatfull G.F."/>
        </authorList>
    </citation>
    <scope>NUCLEOTIDE SEQUENCE [LARGE SCALE GENOMIC DNA]</scope>
    <source>
        <strain evidence="2 3">DSM 27648</strain>
    </source>
</reference>
<dbReference type="EMBL" id="CP012333">
    <property type="protein sequence ID" value="AKV00586.1"/>
    <property type="molecule type" value="Genomic_DNA"/>
</dbReference>
<gene>
    <name evidence="2" type="ORF">AKJ09_07249</name>
</gene>
<sequence>MTIPAPEWRKLGSTSNADFYEMREDILVIVPNVDSTDNEQTARESLAFQKKHWTETGRRGSVIVWMDPIVVQDSGARSVYANETRGVPTNCYALVGESFFAMASASVFTGLAKPGIETNVFRSLAEAMPWIEEMNRTRGGKV</sequence>
<proteinExistence type="predicted"/>